<gene>
    <name evidence="6" type="ORF">UX22_C0013G0006</name>
</gene>
<organism evidence="6 7">
    <name type="scientific">Candidatus Jorgensenbacteria bacterium GW2011_GWA2_45_9</name>
    <dbReference type="NCBI Taxonomy" id="1618663"/>
    <lineage>
        <taxon>Bacteria</taxon>
        <taxon>Candidatus Joergenseniibacteriota</taxon>
    </lineage>
</organism>
<keyword evidence="1" id="KW-0732">Signal</keyword>
<evidence type="ECO:0000313" key="6">
    <source>
        <dbReference type="EMBL" id="KKU14995.1"/>
    </source>
</evidence>
<dbReference type="Gene3D" id="2.60.120.200">
    <property type="match status" value="1"/>
</dbReference>
<evidence type="ECO:0000256" key="1">
    <source>
        <dbReference type="ARBA" id="ARBA00022729"/>
    </source>
</evidence>
<keyword evidence="4" id="KW-0472">Membrane</keyword>
<feature type="transmembrane region" description="Helical" evidence="4">
    <location>
        <begin position="43"/>
        <end position="65"/>
    </location>
</feature>
<reference evidence="6 7" key="1">
    <citation type="journal article" date="2015" name="Nature">
        <title>rRNA introns, odd ribosomes, and small enigmatic genomes across a large radiation of phyla.</title>
        <authorList>
            <person name="Brown C.T."/>
            <person name="Hug L.A."/>
            <person name="Thomas B.C."/>
            <person name="Sharon I."/>
            <person name="Castelle C.J."/>
            <person name="Singh A."/>
            <person name="Wilkins M.J."/>
            <person name="Williams K.H."/>
            <person name="Banfield J.F."/>
        </authorList>
    </citation>
    <scope>NUCLEOTIDE SEQUENCE [LARGE SCALE GENOMIC DNA]</scope>
</reference>
<dbReference type="Pfam" id="PF13385">
    <property type="entry name" value="Laminin_G_3"/>
    <property type="match status" value="1"/>
</dbReference>
<keyword evidence="4" id="KW-1133">Transmembrane helix</keyword>
<dbReference type="Pfam" id="PF07963">
    <property type="entry name" value="N_methyl"/>
    <property type="match status" value="1"/>
</dbReference>
<dbReference type="AlphaFoldDB" id="A0A0G1R262"/>
<dbReference type="InterPro" id="IPR013320">
    <property type="entry name" value="ConA-like_dom_sf"/>
</dbReference>
<dbReference type="PATRIC" id="fig|1618663.3.peg.392"/>
<evidence type="ECO:0000256" key="3">
    <source>
        <dbReference type="SAM" id="MobiDB-lite"/>
    </source>
</evidence>
<evidence type="ECO:0000256" key="2">
    <source>
        <dbReference type="ARBA" id="ARBA00023157"/>
    </source>
</evidence>
<dbReference type="Proteomes" id="UP000034727">
    <property type="component" value="Unassembled WGS sequence"/>
</dbReference>
<accession>A0A0G1R262</accession>
<dbReference type="InterPro" id="IPR006558">
    <property type="entry name" value="LamG-like"/>
</dbReference>
<feature type="region of interest" description="Disordered" evidence="3">
    <location>
        <begin position="423"/>
        <end position="443"/>
    </location>
</feature>
<evidence type="ECO:0000259" key="5">
    <source>
        <dbReference type="SMART" id="SM00560"/>
    </source>
</evidence>
<dbReference type="InterPro" id="IPR012902">
    <property type="entry name" value="N_methyl_site"/>
</dbReference>
<comment type="caution">
    <text evidence="6">The sequence shown here is derived from an EMBL/GenBank/DDBJ whole genome shotgun (WGS) entry which is preliminary data.</text>
</comment>
<dbReference type="EMBL" id="LCLJ01000013">
    <property type="protein sequence ID" value="KKU14995.1"/>
    <property type="molecule type" value="Genomic_DNA"/>
</dbReference>
<feature type="domain" description="LamG-like jellyroll fold" evidence="5">
    <location>
        <begin position="203"/>
        <end position="339"/>
    </location>
</feature>
<proteinExistence type="predicted"/>
<protein>
    <recommendedName>
        <fullName evidence="5">LamG-like jellyroll fold domain-containing protein</fullName>
    </recommendedName>
</protein>
<keyword evidence="4" id="KW-0812">Transmembrane</keyword>
<evidence type="ECO:0000313" key="7">
    <source>
        <dbReference type="Proteomes" id="UP000034727"/>
    </source>
</evidence>
<sequence>MINQRQTTYNKQFTTDNEKNITKVVGCRLSVFSKRGGQSLIEVLIGLTIGSILIGAAALGVAFMLRSTSANDNLQMASGMVQESLDKVRAYAGAEWENIYGLTKGTSTAYFLNASSTSFDIIEGKEGVFGSNITSGLVGRWNFDEATGTIAHDSTGGNYSGILTNSPTITTSTCKIGYCLGLNGSNYVDMSDPASGIFDFGANDFSLQGWFYISALPGSYKSIINKGGSGAPGYGMEIGADNTLTCSIQASGGTNQHVQGTIPSLNAWHQATCVFDRDDGIYAYLDGVAVASSTYESGNTGSISTDSYNLNVGRYAGGSWYFNGYIDDIRVYNRTLSSDEVKRAYDSAVFTRYFTIENVCRTNDASSTINGVTPCADGSLEDPATQKIRSYVEWASSGAIEDLNLIDYVTRWKNEVFRQSDWSGGSGDEDVYSEPPTSYASSTNIDIETGSFRIHNL</sequence>
<evidence type="ECO:0000256" key="4">
    <source>
        <dbReference type="SAM" id="Phobius"/>
    </source>
</evidence>
<dbReference type="SUPFAM" id="SSF49899">
    <property type="entry name" value="Concanavalin A-like lectins/glucanases"/>
    <property type="match status" value="1"/>
</dbReference>
<name>A0A0G1R262_9BACT</name>
<keyword evidence="2" id="KW-1015">Disulfide bond</keyword>
<dbReference type="SMART" id="SM00560">
    <property type="entry name" value="LamGL"/>
    <property type="match status" value="1"/>
</dbReference>